<reference evidence="1 2" key="1">
    <citation type="submission" date="2016-11" db="EMBL/GenBank/DDBJ databases">
        <authorList>
            <person name="Jaros S."/>
            <person name="Januszkiewicz K."/>
            <person name="Wedrychowicz H."/>
        </authorList>
    </citation>
    <scope>NUCLEOTIDE SEQUENCE [LARGE SCALE GENOMIC DNA]</scope>
    <source>
        <strain evidence="1 2">CGMCC 1.12145</strain>
    </source>
</reference>
<organism evidence="1 2">
    <name type="scientific">Sinomicrobium oceani</name>
    <dbReference type="NCBI Taxonomy" id="1150368"/>
    <lineage>
        <taxon>Bacteria</taxon>
        <taxon>Pseudomonadati</taxon>
        <taxon>Bacteroidota</taxon>
        <taxon>Flavobacteriia</taxon>
        <taxon>Flavobacteriales</taxon>
        <taxon>Flavobacteriaceae</taxon>
        <taxon>Sinomicrobium</taxon>
    </lineage>
</organism>
<dbReference type="EMBL" id="FPJE01000028">
    <property type="protein sequence ID" value="SFW72774.1"/>
    <property type="molecule type" value="Genomic_DNA"/>
</dbReference>
<evidence type="ECO:0000313" key="1">
    <source>
        <dbReference type="EMBL" id="SFW72774.1"/>
    </source>
</evidence>
<proteinExistence type="predicted"/>
<gene>
    <name evidence="1" type="ORF">SAMN02927921_03720</name>
</gene>
<keyword evidence="2" id="KW-1185">Reference proteome</keyword>
<name>A0A1K1RM47_9FLAO</name>
<accession>A0A1K1RM47</accession>
<evidence type="ECO:0000313" key="2">
    <source>
        <dbReference type="Proteomes" id="UP000182248"/>
    </source>
</evidence>
<dbReference type="Proteomes" id="UP000182248">
    <property type="component" value="Unassembled WGS sequence"/>
</dbReference>
<protein>
    <submittedName>
        <fullName evidence="1">Uncharacterized protein</fullName>
    </submittedName>
</protein>
<sequence>MFFSFVSDVYLVSIGYRAKVNPKSFKLNEYSVNKILYKCFVSVMYAPGAKSVSQNVIFVENYRKWAESV</sequence>
<dbReference type="AlphaFoldDB" id="A0A1K1RM47"/>
<dbReference type="STRING" id="1150368.SAMN02927921_03720"/>